<dbReference type="CTD" id="4540"/>
<evidence type="ECO:0000313" key="10">
    <source>
        <dbReference type="EMBL" id="APA32612.1"/>
    </source>
</evidence>
<feature type="transmembrane region" description="Helical" evidence="8">
    <location>
        <begin position="103"/>
        <end position="132"/>
    </location>
</feature>
<dbReference type="PANTHER" id="PTHR42829:SF2">
    <property type="entry name" value="NADH-UBIQUINONE OXIDOREDUCTASE CHAIN 5"/>
    <property type="match status" value="1"/>
</dbReference>
<feature type="transmembrane region" description="Helical" evidence="8">
    <location>
        <begin position="40"/>
        <end position="58"/>
    </location>
</feature>
<dbReference type="GO" id="GO:0003954">
    <property type="term" value="F:NADH dehydrogenase activity"/>
    <property type="evidence" value="ECO:0007669"/>
    <property type="project" value="TreeGrafter"/>
</dbReference>
<comment type="subcellular location">
    <subcellularLocation>
        <location evidence="1">Membrane</location>
        <topology evidence="1">Multi-pass membrane protein</topology>
    </subcellularLocation>
</comment>
<dbReference type="InterPro" id="IPR003945">
    <property type="entry name" value="NU5C-like"/>
</dbReference>
<evidence type="ECO:0000256" key="5">
    <source>
        <dbReference type="ARBA" id="ARBA00023136"/>
    </source>
</evidence>
<geneLocation type="mitochondrion" evidence="10"/>
<keyword evidence="4 8" id="KW-1133">Transmembrane helix</keyword>
<dbReference type="PANTHER" id="PTHR42829">
    <property type="entry name" value="NADH-UBIQUINONE OXIDOREDUCTASE CHAIN 5"/>
    <property type="match status" value="1"/>
</dbReference>
<dbReference type="GO" id="GO:0015990">
    <property type="term" value="P:electron transport coupled proton transport"/>
    <property type="evidence" value="ECO:0007669"/>
    <property type="project" value="TreeGrafter"/>
</dbReference>
<feature type="transmembrane region" description="Helical" evidence="8">
    <location>
        <begin position="356"/>
        <end position="375"/>
    </location>
</feature>
<evidence type="ECO:0000256" key="2">
    <source>
        <dbReference type="ARBA" id="ARBA00012944"/>
    </source>
</evidence>
<dbReference type="GO" id="GO:0016020">
    <property type="term" value="C:membrane"/>
    <property type="evidence" value="ECO:0007669"/>
    <property type="project" value="UniProtKB-SubCell"/>
</dbReference>
<keyword evidence="3 8" id="KW-0812">Transmembrane</keyword>
<evidence type="ECO:0000256" key="6">
    <source>
        <dbReference type="ARBA" id="ARBA00031027"/>
    </source>
</evidence>
<dbReference type="AlphaFoldDB" id="A0A1I9WKB7"/>
<name>A0A1I9WKB7_9ANNE</name>
<keyword evidence="5 8" id="KW-0472">Membrane</keyword>
<feature type="transmembrane region" description="Helical" evidence="8">
    <location>
        <begin position="216"/>
        <end position="238"/>
    </location>
</feature>
<evidence type="ECO:0000256" key="7">
    <source>
        <dbReference type="ARBA" id="ARBA00049551"/>
    </source>
</evidence>
<dbReference type="RefSeq" id="YP_009327460.1">
    <property type="nucleotide sequence ID" value="NC_032055.1"/>
</dbReference>
<dbReference type="EC" id="7.1.1.2" evidence="2"/>
<evidence type="ECO:0000256" key="1">
    <source>
        <dbReference type="ARBA" id="ARBA00004141"/>
    </source>
</evidence>
<dbReference type="InterPro" id="IPR001750">
    <property type="entry name" value="ND/Mrp_TM"/>
</dbReference>
<dbReference type="GeneID" id="30512717"/>
<accession>A0A1I9WKB7</accession>
<dbReference type="PRINTS" id="PR01434">
    <property type="entry name" value="NADHDHGNASE5"/>
</dbReference>
<proteinExistence type="predicted"/>
<evidence type="ECO:0000259" key="9">
    <source>
        <dbReference type="Pfam" id="PF00361"/>
    </source>
</evidence>
<dbReference type="GO" id="GO:0042773">
    <property type="term" value="P:ATP synthesis coupled electron transport"/>
    <property type="evidence" value="ECO:0007669"/>
    <property type="project" value="InterPro"/>
</dbReference>
<sequence length="474" mass="51049">MSFFVDSISVLFGGTVSFIIMNVFVFACSYMREDSFKKHFFFPLSLFSGSMLVLIFSGDVATLFLAWDGLGISSFLLVVFYSKSQSASSGVVTIMTNRLGDGCLLIGLCIVGFEVAPVSSEIVCGLFVVAAFSKSAQWPLSSWLPAAMAAPTPVSSLVHSSTLVTAGVYLLLRVDSVCHSLLVGLQELISVTFFLACLSALYSYDIKHIIAMSTLSHLSLMFLSLSAGYISVVLFHLISHAMFKALTFLAAGNMILSAGHSQDLRLMGGCRESSPISFVCFYFASLSLAGFFFTSGFYSKDLILEILGSGAGSSIGWLGISFGSFCAGCYAMDLVDSVSGLETNLSGSDNKETDGFLLAPLISLSLASLIVGWYLSVVLIPCGGVASGGVDLAFLMGLLVGSEEGEYYKSDYKVEESMLFSVEGVPEAKVFFWEGVLSYTKDLEHGFYEDYFGPGGFLKFCGSWSRWGSKYLVW</sequence>
<comment type="catalytic activity">
    <reaction evidence="7">
        <text>a ubiquinone + NADH + 5 H(+)(in) = a ubiquinol + NAD(+) + 4 H(+)(out)</text>
        <dbReference type="Rhea" id="RHEA:29091"/>
        <dbReference type="Rhea" id="RHEA-COMP:9565"/>
        <dbReference type="Rhea" id="RHEA-COMP:9566"/>
        <dbReference type="ChEBI" id="CHEBI:15378"/>
        <dbReference type="ChEBI" id="CHEBI:16389"/>
        <dbReference type="ChEBI" id="CHEBI:17976"/>
        <dbReference type="ChEBI" id="CHEBI:57540"/>
        <dbReference type="ChEBI" id="CHEBI:57945"/>
        <dbReference type="EC" id="7.1.1.2"/>
    </reaction>
</comment>
<dbReference type="GO" id="GO:0008137">
    <property type="term" value="F:NADH dehydrogenase (ubiquinone) activity"/>
    <property type="evidence" value="ECO:0007669"/>
    <property type="project" value="UniProtKB-EC"/>
</dbReference>
<evidence type="ECO:0000256" key="4">
    <source>
        <dbReference type="ARBA" id="ARBA00022989"/>
    </source>
</evidence>
<feature type="transmembrane region" description="Helical" evidence="8">
    <location>
        <begin position="184"/>
        <end position="204"/>
    </location>
</feature>
<gene>
    <name evidence="10" type="primary">ND5</name>
</gene>
<evidence type="ECO:0000256" key="3">
    <source>
        <dbReference type="ARBA" id="ARBA00022692"/>
    </source>
</evidence>
<dbReference type="EMBL" id="KX156257">
    <property type="protein sequence ID" value="APA32612.1"/>
    <property type="molecule type" value="Genomic_DNA"/>
</dbReference>
<feature type="domain" description="NADH:quinone oxidoreductase/Mrp antiporter transmembrane" evidence="9">
    <location>
        <begin position="57"/>
        <end position="307"/>
    </location>
</feature>
<organism evidence="10">
    <name type="scientific">Spirobranchus giganteus</name>
    <dbReference type="NCBI Taxonomy" id="1914524"/>
    <lineage>
        <taxon>Eukaryota</taxon>
        <taxon>Metazoa</taxon>
        <taxon>Spiralia</taxon>
        <taxon>Lophotrochozoa</taxon>
        <taxon>Annelida</taxon>
        <taxon>Polychaeta</taxon>
        <taxon>Sedentaria</taxon>
        <taxon>Canalipalpata</taxon>
        <taxon>Sabellida</taxon>
        <taxon>Serpulidae</taxon>
        <taxon>Spirobranchus</taxon>
    </lineage>
</organism>
<keyword evidence="10" id="KW-0496">Mitochondrion</keyword>
<feature type="transmembrane region" description="Helical" evidence="8">
    <location>
        <begin position="64"/>
        <end position="82"/>
    </location>
</feature>
<dbReference type="Pfam" id="PF00361">
    <property type="entry name" value="Proton_antipo_M"/>
    <property type="match status" value="1"/>
</dbReference>
<feature type="transmembrane region" description="Helical" evidence="8">
    <location>
        <begin position="6"/>
        <end position="28"/>
    </location>
</feature>
<feature type="transmembrane region" description="Helical" evidence="8">
    <location>
        <begin position="314"/>
        <end position="335"/>
    </location>
</feature>
<protein>
    <recommendedName>
        <fullName evidence="2">NADH:ubiquinone reductase (H(+)-translocating)</fullName>
        <ecNumber evidence="2">7.1.1.2</ecNumber>
    </recommendedName>
    <alternativeName>
        <fullName evidence="6">NADH dehydrogenase subunit 5</fullName>
    </alternativeName>
</protein>
<evidence type="ECO:0000256" key="8">
    <source>
        <dbReference type="SAM" id="Phobius"/>
    </source>
</evidence>
<feature type="transmembrane region" description="Helical" evidence="8">
    <location>
        <begin position="275"/>
        <end position="294"/>
    </location>
</feature>
<feature type="transmembrane region" description="Helical" evidence="8">
    <location>
        <begin position="152"/>
        <end position="172"/>
    </location>
</feature>
<reference evidence="10" key="1">
    <citation type="submission" date="2016-04" db="EMBL/GenBank/DDBJ databases">
        <title>Mitochondrial genome of the christmas tree worm Spirobranchus giganteus (Annelida: Serpulidae) reveals complete different aspects within mitochondrial Annelida evolution.</title>
        <authorList>
            <person name="Seixas V.C."/>
            <person name="Russo C.A.M."/>
            <person name="Paiva P.C."/>
        </authorList>
    </citation>
    <scope>NUCLEOTIDE SEQUENCE</scope>
</reference>